<gene>
    <name evidence="2" type="ORF">L1274_004374</name>
</gene>
<dbReference type="InterPro" id="IPR052344">
    <property type="entry name" value="Transposase-related"/>
</dbReference>
<dbReference type="PANTHER" id="PTHR33678:SF1">
    <property type="entry name" value="BLL1576 PROTEIN"/>
    <property type="match status" value="1"/>
</dbReference>
<protein>
    <recommendedName>
        <fullName evidence="1">Transposase IS66 central domain-containing protein</fullName>
    </recommendedName>
</protein>
<dbReference type="Pfam" id="PF03050">
    <property type="entry name" value="DDE_Tnp_IS66"/>
    <property type="match status" value="1"/>
</dbReference>
<accession>A0ABT1GNR5</accession>
<evidence type="ECO:0000313" key="3">
    <source>
        <dbReference type="Proteomes" id="UP001162889"/>
    </source>
</evidence>
<name>A0ABT1GNR5_9BURK</name>
<dbReference type="RefSeq" id="WP_229224859.1">
    <property type="nucleotide sequence ID" value="NZ_JAHTGR010000008.1"/>
</dbReference>
<dbReference type="EMBL" id="JALJZU010000009">
    <property type="protein sequence ID" value="MCP2010632.1"/>
    <property type="molecule type" value="Genomic_DNA"/>
</dbReference>
<organism evidence="2 3">
    <name type="scientific">Duganella violaceipulchra</name>
    <dbReference type="NCBI Taxonomy" id="2849652"/>
    <lineage>
        <taxon>Bacteria</taxon>
        <taxon>Pseudomonadati</taxon>
        <taxon>Pseudomonadota</taxon>
        <taxon>Betaproteobacteria</taxon>
        <taxon>Burkholderiales</taxon>
        <taxon>Oxalobacteraceae</taxon>
        <taxon>Telluria group</taxon>
        <taxon>Duganella</taxon>
    </lineage>
</organism>
<sequence length="107" mass="11691">MAAIEAHGILPNRLGVLVHDCWAPYWPADAVLRFIGNPAVPFTNNVGEPAVRMPKVKQKISGCFRTLAGAEHFCVIRSCLDALRKQGHSMLTVLQRAFVGNPIQLTA</sequence>
<dbReference type="Proteomes" id="UP001162889">
    <property type="component" value="Unassembled WGS sequence"/>
</dbReference>
<keyword evidence="3" id="KW-1185">Reference proteome</keyword>
<evidence type="ECO:0000313" key="2">
    <source>
        <dbReference type="EMBL" id="MCP2010632.1"/>
    </source>
</evidence>
<evidence type="ECO:0000259" key="1">
    <source>
        <dbReference type="Pfam" id="PF03050"/>
    </source>
</evidence>
<dbReference type="PANTHER" id="PTHR33678">
    <property type="entry name" value="BLL1576 PROTEIN"/>
    <property type="match status" value="1"/>
</dbReference>
<dbReference type="InterPro" id="IPR004291">
    <property type="entry name" value="Transposase_IS66_central"/>
</dbReference>
<feature type="domain" description="Transposase IS66 central" evidence="1">
    <location>
        <begin position="29"/>
        <end position="71"/>
    </location>
</feature>
<reference evidence="2" key="1">
    <citation type="submission" date="2022-03" db="EMBL/GenBank/DDBJ databases">
        <title>Genome Encyclopedia of Bacteria and Archaea VI: Functional Genomics of Type Strains.</title>
        <authorList>
            <person name="Whitman W."/>
        </authorList>
    </citation>
    <scope>NUCLEOTIDE SEQUENCE</scope>
    <source>
        <strain evidence="2">HSC-15S17</strain>
    </source>
</reference>
<proteinExistence type="predicted"/>
<comment type="caution">
    <text evidence="2">The sequence shown here is derived from an EMBL/GenBank/DDBJ whole genome shotgun (WGS) entry which is preliminary data.</text>
</comment>